<reference evidence="1 2" key="1">
    <citation type="journal article" date="2014" name="Nat. Commun.">
        <title>Molecular traces of alternative social organization in a termite genome.</title>
        <authorList>
            <person name="Terrapon N."/>
            <person name="Li C."/>
            <person name="Robertson H.M."/>
            <person name="Ji L."/>
            <person name="Meng X."/>
            <person name="Booth W."/>
            <person name="Chen Z."/>
            <person name="Childers C.P."/>
            <person name="Glastad K.M."/>
            <person name="Gokhale K."/>
            <person name="Gowin J."/>
            <person name="Gronenberg W."/>
            <person name="Hermansen R.A."/>
            <person name="Hu H."/>
            <person name="Hunt B.G."/>
            <person name="Huylmans A.K."/>
            <person name="Khalil S.M."/>
            <person name="Mitchell R.D."/>
            <person name="Munoz-Torres M.C."/>
            <person name="Mustard J.A."/>
            <person name="Pan H."/>
            <person name="Reese J.T."/>
            <person name="Scharf M.E."/>
            <person name="Sun F."/>
            <person name="Vogel H."/>
            <person name="Xiao J."/>
            <person name="Yang W."/>
            <person name="Yang Z."/>
            <person name="Yang Z."/>
            <person name="Zhou J."/>
            <person name="Zhu J."/>
            <person name="Brent C.S."/>
            <person name="Elsik C.G."/>
            <person name="Goodisman M.A."/>
            <person name="Liberles D.A."/>
            <person name="Roe R.M."/>
            <person name="Vargo E.L."/>
            <person name="Vilcinskas A."/>
            <person name="Wang J."/>
            <person name="Bornberg-Bauer E."/>
            <person name="Korb J."/>
            <person name="Zhang G."/>
            <person name="Liebig J."/>
        </authorList>
    </citation>
    <scope>NUCLEOTIDE SEQUENCE [LARGE SCALE GENOMIC DNA]</scope>
    <source>
        <tissue evidence="1">Whole organism</tissue>
    </source>
</reference>
<keyword evidence="2" id="KW-1185">Reference proteome</keyword>
<organism evidence="1 2">
    <name type="scientific">Zootermopsis nevadensis</name>
    <name type="common">Dampwood termite</name>
    <dbReference type="NCBI Taxonomy" id="136037"/>
    <lineage>
        <taxon>Eukaryota</taxon>
        <taxon>Metazoa</taxon>
        <taxon>Ecdysozoa</taxon>
        <taxon>Arthropoda</taxon>
        <taxon>Hexapoda</taxon>
        <taxon>Insecta</taxon>
        <taxon>Pterygota</taxon>
        <taxon>Neoptera</taxon>
        <taxon>Polyneoptera</taxon>
        <taxon>Dictyoptera</taxon>
        <taxon>Blattodea</taxon>
        <taxon>Blattoidea</taxon>
        <taxon>Termitoidae</taxon>
        <taxon>Termopsidae</taxon>
        <taxon>Zootermopsis</taxon>
    </lineage>
</organism>
<sequence length="50" mass="6188">MSDFYAQEDRHLCDLLHKRSRTEDFSQKSKTENRIDFENIKKRTCKRLRL</sequence>
<proteinExistence type="predicted"/>
<dbReference type="AlphaFoldDB" id="A0A067QYN8"/>
<dbReference type="Proteomes" id="UP000027135">
    <property type="component" value="Unassembled WGS sequence"/>
</dbReference>
<gene>
    <name evidence="1" type="ORF">L798_11194</name>
</gene>
<protein>
    <submittedName>
        <fullName evidence="1">Uncharacterized protein</fullName>
    </submittedName>
</protein>
<dbReference type="EMBL" id="KK852870">
    <property type="protein sequence ID" value="KDR14614.1"/>
    <property type="molecule type" value="Genomic_DNA"/>
</dbReference>
<dbReference type="InParanoid" id="A0A067QYN8"/>
<evidence type="ECO:0000313" key="1">
    <source>
        <dbReference type="EMBL" id="KDR14614.1"/>
    </source>
</evidence>
<accession>A0A067QYN8</accession>
<evidence type="ECO:0000313" key="2">
    <source>
        <dbReference type="Proteomes" id="UP000027135"/>
    </source>
</evidence>
<name>A0A067QYN8_ZOONE</name>